<comment type="caution">
    <text evidence="5">The sequence shown here is derived from an EMBL/GenBank/DDBJ whole genome shotgun (WGS) entry which is preliminary data.</text>
</comment>
<gene>
    <name evidence="5" type="ORF">DEBURN_LOCUS8803</name>
</gene>
<dbReference type="GO" id="GO:0000976">
    <property type="term" value="F:transcription cis-regulatory region binding"/>
    <property type="evidence" value="ECO:0007669"/>
    <property type="project" value="InterPro"/>
</dbReference>
<dbReference type="OrthoDB" id="2593073at2759"/>
<sequence>MTTTISINTSEDLLKRKISMFTGDEILQGEPNEPQHLTQAAPQRKKPGRKPNPASPALRKAQNRAAQRAFRERKERHLRDLENTIQSLRAFQTETVNKFHREREHLQSLITRFEIENNYFKQIVLNFECALNSINGNNEATTKIKNSVMLPSINLTLSSPTSSSIMPSPESGNLSSPVSSPPTTPDSSSSNKSNRQYLIDNNLLINPPINDIKNINFGNLNLSPTRQQSIIGNMGPRALTREEKQLIKLANVMGSTDYSVPLEPILRRTLTPQQKYFLTLPHDPRIDFIPCLHLRSRMIQFQGFYDLYEIIDLLLTKAKCHGDPIDPDSWECPQEFFDRYPYLAIQHCRIKAALYQKYGKLPSNFSEYQFDDDE</sequence>
<dbReference type="PANTHER" id="PTHR40621">
    <property type="entry name" value="TRANSCRIPTION FACTOR KAPC-RELATED"/>
    <property type="match status" value="1"/>
</dbReference>
<dbReference type="InterPro" id="IPR004827">
    <property type="entry name" value="bZIP"/>
</dbReference>
<proteinExistence type="predicted"/>
<keyword evidence="2" id="KW-0539">Nucleus</keyword>
<feature type="region of interest" description="Disordered" evidence="3">
    <location>
        <begin position="27"/>
        <end position="61"/>
    </location>
</feature>
<feature type="compositionally biased region" description="Low complexity" evidence="3">
    <location>
        <begin position="159"/>
        <end position="178"/>
    </location>
</feature>
<name>A0A9N9C3Q2_9GLOM</name>
<organism evidence="5 6">
    <name type="scientific">Diversispora eburnea</name>
    <dbReference type="NCBI Taxonomy" id="1213867"/>
    <lineage>
        <taxon>Eukaryota</taxon>
        <taxon>Fungi</taxon>
        <taxon>Fungi incertae sedis</taxon>
        <taxon>Mucoromycota</taxon>
        <taxon>Glomeromycotina</taxon>
        <taxon>Glomeromycetes</taxon>
        <taxon>Diversisporales</taxon>
        <taxon>Diversisporaceae</taxon>
        <taxon>Diversispora</taxon>
    </lineage>
</organism>
<feature type="region of interest" description="Disordered" evidence="3">
    <location>
        <begin position="159"/>
        <end position="194"/>
    </location>
</feature>
<dbReference type="GO" id="GO:0090575">
    <property type="term" value="C:RNA polymerase II transcription regulator complex"/>
    <property type="evidence" value="ECO:0007669"/>
    <property type="project" value="TreeGrafter"/>
</dbReference>
<dbReference type="AlphaFoldDB" id="A0A9N9C3Q2"/>
<evidence type="ECO:0000313" key="5">
    <source>
        <dbReference type="EMBL" id="CAG8585867.1"/>
    </source>
</evidence>
<dbReference type="GO" id="GO:0001228">
    <property type="term" value="F:DNA-binding transcription activator activity, RNA polymerase II-specific"/>
    <property type="evidence" value="ECO:0007669"/>
    <property type="project" value="TreeGrafter"/>
</dbReference>
<dbReference type="PANTHER" id="PTHR40621:SF6">
    <property type="entry name" value="AP-1-LIKE TRANSCRIPTION FACTOR YAP1-RELATED"/>
    <property type="match status" value="1"/>
</dbReference>
<protein>
    <submittedName>
        <fullName evidence="5">9280_t:CDS:1</fullName>
    </submittedName>
</protein>
<dbReference type="CDD" id="cd14688">
    <property type="entry name" value="bZIP_YAP"/>
    <property type="match status" value="1"/>
</dbReference>
<evidence type="ECO:0000313" key="6">
    <source>
        <dbReference type="Proteomes" id="UP000789706"/>
    </source>
</evidence>
<evidence type="ECO:0000256" key="1">
    <source>
        <dbReference type="ARBA" id="ARBA00004123"/>
    </source>
</evidence>
<feature type="domain" description="BZIP" evidence="4">
    <location>
        <begin position="59"/>
        <end position="73"/>
    </location>
</feature>
<keyword evidence="6" id="KW-1185">Reference proteome</keyword>
<reference evidence="5" key="1">
    <citation type="submission" date="2021-06" db="EMBL/GenBank/DDBJ databases">
        <authorList>
            <person name="Kallberg Y."/>
            <person name="Tangrot J."/>
            <person name="Rosling A."/>
        </authorList>
    </citation>
    <scope>NUCLEOTIDE SEQUENCE</scope>
    <source>
        <strain evidence="5">AZ414A</strain>
    </source>
</reference>
<dbReference type="InterPro" id="IPR046347">
    <property type="entry name" value="bZIP_sf"/>
</dbReference>
<dbReference type="SUPFAM" id="SSF57959">
    <property type="entry name" value="Leucine zipper domain"/>
    <property type="match status" value="1"/>
</dbReference>
<evidence type="ECO:0000256" key="3">
    <source>
        <dbReference type="SAM" id="MobiDB-lite"/>
    </source>
</evidence>
<dbReference type="PROSITE" id="PS00036">
    <property type="entry name" value="BZIP_BASIC"/>
    <property type="match status" value="1"/>
</dbReference>
<comment type="subcellular location">
    <subcellularLocation>
        <location evidence="1">Nucleus</location>
    </subcellularLocation>
</comment>
<evidence type="ECO:0000256" key="2">
    <source>
        <dbReference type="ARBA" id="ARBA00023242"/>
    </source>
</evidence>
<evidence type="ECO:0000259" key="4">
    <source>
        <dbReference type="PROSITE" id="PS00036"/>
    </source>
</evidence>
<dbReference type="InterPro" id="IPR050936">
    <property type="entry name" value="AP-1-like"/>
</dbReference>
<dbReference type="Gene3D" id="1.20.5.170">
    <property type="match status" value="1"/>
</dbReference>
<dbReference type="Proteomes" id="UP000789706">
    <property type="component" value="Unassembled WGS sequence"/>
</dbReference>
<dbReference type="EMBL" id="CAJVPK010001412">
    <property type="protein sequence ID" value="CAG8585867.1"/>
    <property type="molecule type" value="Genomic_DNA"/>
</dbReference>
<accession>A0A9N9C3Q2</accession>